<evidence type="ECO:0000313" key="3">
    <source>
        <dbReference type="Proteomes" id="UP000504638"/>
    </source>
</evidence>
<keyword evidence="1" id="KW-0732">Signal</keyword>
<dbReference type="EMBL" id="ML975151">
    <property type="protein sequence ID" value="KAF1815925.1"/>
    <property type="molecule type" value="Genomic_DNA"/>
</dbReference>
<reference evidence="2 4" key="1">
    <citation type="submission" date="2020-01" db="EMBL/GenBank/DDBJ databases">
        <authorList>
            <consortium name="DOE Joint Genome Institute"/>
            <person name="Haridas S."/>
            <person name="Albert R."/>
            <person name="Binder M."/>
            <person name="Bloem J."/>
            <person name="Labutti K."/>
            <person name="Salamov A."/>
            <person name="Andreopoulos B."/>
            <person name="Baker S.E."/>
            <person name="Barry K."/>
            <person name="Bills G."/>
            <person name="Bluhm B.H."/>
            <person name="Cannon C."/>
            <person name="Castanera R."/>
            <person name="Culley D.E."/>
            <person name="Daum C."/>
            <person name="Ezra D."/>
            <person name="Gonzalez J.B."/>
            <person name="Henrissat B."/>
            <person name="Kuo A."/>
            <person name="Liang C."/>
            <person name="Lipzen A."/>
            <person name="Lutzoni F."/>
            <person name="Magnuson J."/>
            <person name="Mondo S."/>
            <person name="Nolan M."/>
            <person name="Ohm R."/>
            <person name="Pangilinan J."/>
            <person name="Park H.-J."/>
            <person name="Ramirez L."/>
            <person name="Alfaro M."/>
            <person name="Sun H."/>
            <person name="Tritt A."/>
            <person name="Yoshinaga Y."/>
            <person name="Zwiers L.-H."/>
            <person name="Turgeon B.G."/>
            <person name="Goodwin S.B."/>
            <person name="Spatafora J.W."/>
            <person name="Crous P.W."/>
            <person name="Grigoriev I.V."/>
        </authorList>
    </citation>
    <scope>NUCLEOTIDE SEQUENCE</scope>
    <source>
        <strain evidence="2 4">CBS 781.70</strain>
    </source>
</reference>
<accession>A0A6G1GCV5</accession>
<organism evidence="2">
    <name type="scientific">Eremomyces bilateralis CBS 781.70</name>
    <dbReference type="NCBI Taxonomy" id="1392243"/>
    <lineage>
        <taxon>Eukaryota</taxon>
        <taxon>Fungi</taxon>
        <taxon>Dikarya</taxon>
        <taxon>Ascomycota</taxon>
        <taxon>Pezizomycotina</taxon>
        <taxon>Dothideomycetes</taxon>
        <taxon>Dothideomycetes incertae sedis</taxon>
        <taxon>Eremomycetales</taxon>
        <taxon>Eremomycetaceae</taxon>
        <taxon>Eremomyces</taxon>
    </lineage>
</organism>
<name>A0A6G1GCV5_9PEZI</name>
<dbReference type="Proteomes" id="UP000504638">
    <property type="component" value="Unplaced"/>
</dbReference>
<protein>
    <submittedName>
        <fullName evidence="2 4">Uncharacterized protein</fullName>
    </submittedName>
</protein>
<evidence type="ECO:0000256" key="1">
    <source>
        <dbReference type="SAM" id="SignalP"/>
    </source>
</evidence>
<feature type="chain" id="PRO_5044632017" evidence="1">
    <location>
        <begin position="23"/>
        <end position="223"/>
    </location>
</feature>
<sequence length="223" mass="24357">MSPMSFRMISLALLSLVSFALTAPTSCAPGQLCDNGITVFKLVTIRDDMPELHNKALTAFNSTLGIFPRQTNTEAIPGAYGIYIPPRTAEFQPDSTYGPARLSAWPFGIVGHQLALVGRNDSPGLYTMKDTLSLEERNPPGDEVRMTDGWVVGEDGLLGYAMPPSTGSTERAGWFAFPVDVRPGAPKKGDWAIKWYEPDLAVVIQIGQRVEIQVVADEDQRWG</sequence>
<dbReference type="AlphaFoldDB" id="A0A6G1GCV5"/>
<dbReference type="GeneID" id="54419400"/>
<keyword evidence="3" id="KW-1185">Reference proteome</keyword>
<feature type="signal peptide" evidence="1">
    <location>
        <begin position="1"/>
        <end position="22"/>
    </location>
</feature>
<evidence type="ECO:0000313" key="4">
    <source>
        <dbReference type="RefSeq" id="XP_033537556.1"/>
    </source>
</evidence>
<dbReference type="RefSeq" id="XP_033537556.1">
    <property type="nucleotide sequence ID" value="XM_033678830.1"/>
</dbReference>
<reference evidence="4" key="2">
    <citation type="submission" date="2020-04" db="EMBL/GenBank/DDBJ databases">
        <authorList>
            <consortium name="NCBI Genome Project"/>
        </authorList>
    </citation>
    <scope>NUCLEOTIDE SEQUENCE</scope>
    <source>
        <strain evidence="4">CBS 781.70</strain>
    </source>
</reference>
<evidence type="ECO:0000313" key="2">
    <source>
        <dbReference type="EMBL" id="KAF1815925.1"/>
    </source>
</evidence>
<reference evidence="4" key="3">
    <citation type="submission" date="2025-04" db="UniProtKB">
        <authorList>
            <consortium name="RefSeq"/>
        </authorList>
    </citation>
    <scope>IDENTIFICATION</scope>
    <source>
        <strain evidence="4">CBS 781.70</strain>
    </source>
</reference>
<proteinExistence type="predicted"/>
<gene>
    <name evidence="2 4" type="ORF">P152DRAFT_455650</name>
</gene>